<evidence type="ECO:0000256" key="2">
    <source>
        <dbReference type="ARBA" id="ARBA00022630"/>
    </source>
</evidence>
<dbReference type="InterPro" id="IPR004792">
    <property type="entry name" value="BaiN-like"/>
</dbReference>
<dbReference type="InterPro" id="IPR036188">
    <property type="entry name" value="FAD/NAD-bd_sf"/>
</dbReference>
<evidence type="ECO:0000313" key="7">
    <source>
        <dbReference type="Proteomes" id="UP000078383"/>
    </source>
</evidence>
<dbReference type="InterPro" id="IPR055178">
    <property type="entry name" value="RsdA/BaiN/AoA(So)-like_dom"/>
</dbReference>
<dbReference type="Gene3D" id="3.50.50.60">
    <property type="entry name" value="FAD/NAD(P)-binding domain"/>
    <property type="match status" value="1"/>
</dbReference>
<feature type="domain" description="RsdA/BaiN/AoA(So)-like Rossmann fold-like" evidence="4">
    <location>
        <begin position="3"/>
        <end position="400"/>
    </location>
</feature>
<evidence type="ECO:0000259" key="4">
    <source>
        <dbReference type="Pfam" id="PF03486"/>
    </source>
</evidence>
<protein>
    <submittedName>
        <fullName evidence="6">Putative mercuric reductase</fullName>
    </submittedName>
</protein>
<dbReference type="InterPro" id="IPR023166">
    <property type="entry name" value="BaiN-like_dom_sf"/>
</dbReference>
<dbReference type="PRINTS" id="PR00368">
    <property type="entry name" value="FADPNR"/>
</dbReference>
<feature type="domain" description="RsdA/BaiN/AoA(So)-like insert" evidence="5">
    <location>
        <begin position="187"/>
        <end position="348"/>
    </location>
</feature>
<dbReference type="RefSeq" id="WP_055172520.1">
    <property type="nucleotide sequence ID" value="NZ_CZBX01000007.1"/>
</dbReference>
<name>A0A174ZYA0_9FIRM</name>
<evidence type="ECO:0000259" key="5">
    <source>
        <dbReference type="Pfam" id="PF22780"/>
    </source>
</evidence>
<dbReference type="Proteomes" id="UP000078383">
    <property type="component" value="Unassembled WGS sequence"/>
</dbReference>
<dbReference type="Gene3D" id="2.40.30.10">
    <property type="entry name" value="Translation factors"/>
    <property type="match status" value="1"/>
</dbReference>
<dbReference type="Gene3D" id="1.10.8.260">
    <property type="entry name" value="HI0933 insert domain-like"/>
    <property type="match status" value="1"/>
</dbReference>
<dbReference type="Pfam" id="PF22780">
    <property type="entry name" value="HI0933_like_1st"/>
    <property type="match status" value="1"/>
</dbReference>
<dbReference type="Pfam" id="PF03486">
    <property type="entry name" value="HI0933_like"/>
    <property type="match status" value="1"/>
</dbReference>
<sequence>MNTIAIIGGGASGMMAAIFAARKEAKVLLLEQNDRLGKKILVTGNGRCNYTNTYQDASCYRSEQPDFITRVLDQFPVEKVIAFFRELGIYPKDRNGYLYPFSDQASAIRDVLEQEVYRLGIDVRTETSCTGIQKTKERFFLQTSQGSLTVDQVILCNGSKAAPSTGSDGSGYALARQLGHQIIPVLPALCALHCTGKHFRTIAGVRAQGKVSLFVEGELTAADTGELQLTAYGISGIPVFQISRYASKALYEQKEVVAMLDFLPEYSVDEVKILLKERANRQPEKTAEQFFTGLFHEKLAAVWLKFAKIKKEKLCGDFTDADIQRLAWMIKEFKSPVIKTNSYEQAQICCGGVDTTQINPETMESRLVPGLYFAGELVDVDAICGGYNLTWAWASGYVAGCSAASA</sequence>
<dbReference type="PANTHER" id="PTHR42887">
    <property type="entry name" value="OS12G0638800 PROTEIN"/>
    <property type="match status" value="1"/>
</dbReference>
<evidence type="ECO:0000313" key="6">
    <source>
        <dbReference type="EMBL" id="CUQ88140.1"/>
    </source>
</evidence>
<dbReference type="SUPFAM" id="SSF160996">
    <property type="entry name" value="HI0933 insert domain-like"/>
    <property type="match status" value="1"/>
</dbReference>
<dbReference type="NCBIfam" id="TIGR00275">
    <property type="entry name" value="aminoacetone oxidase family FAD-binding enzyme"/>
    <property type="match status" value="1"/>
</dbReference>
<reference evidence="6 7" key="1">
    <citation type="submission" date="2015-09" db="EMBL/GenBank/DDBJ databases">
        <authorList>
            <consortium name="Pathogen Informatics"/>
        </authorList>
    </citation>
    <scope>NUCLEOTIDE SEQUENCE [LARGE SCALE GENOMIC DNA]</scope>
    <source>
        <strain evidence="6 7">2789STDY5834889</strain>
    </source>
</reference>
<accession>A0A174ZYA0</accession>
<evidence type="ECO:0000256" key="3">
    <source>
        <dbReference type="ARBA" id="ARBA00022827"/>
    </source>
</evidence>
<comment type="cofactor">
    <cofactor evidence="1">
        <name>FAD</name>
        <dbReference type="ChEBI" id="CHEBI:57692"/>
    </cofactor>
</comment>
<keyword evidence="2" id="KW-0285">Flavoprotein</keyword>
<evidence type="ECO:0000256" key="1">
    <source>
        <dbReference type="ARBA" id="ARBA00001974"/>
    </source>
</evidence>
<proteinExistence type="predicted"/>
<dbReference type="PANTHER" id="PTHR42887:SF2">
    <property type="entry name" value="OS12G0638800 PROTEIN"/>
    <property type="match status" value="1"/>
</dbReference>
<organism evidence="6 7">
    <name type="scientific">[Ruminococcus] torques</name>
    <dbReference type="NCBI Taxonomy" id="33039"/>
    <lineage>
        <taxon>Bacteria</taxon>
        <taxon>Bacillati</taxon>
        <taxon>Bacillota</taxon>
        <taxon>Clostridia</taxon>
        <taxon>Lachnospirales</taxon>
        <taxon>Lachnospiraceae</taxon>
        <taxon>Mediterraneibacter</taxon>
    </lineage>
</organism>
<gene>
    <name evidence="6" type="ORF">ERS852502_01711</name>
</gene>
<dbReference type="OrthoDB" id="9773233at2"/>
<dbReference type="SUPFAM" id="SSF51905">
    <property type="entry name" value="FAD/NAD(P)-binding domain"/>
    <property type="match status" value="1"/>
</dbReference>
<keyword evidence="3" id="KW-0274">FAD</keyword>
<dbReference type="EMBL" id="CZBX01000007">
    <property type="protein sequence ID" value="CUQ88140.1"/>
    <property type="molecule type" value="Genomic_DNA"/>
</dbReference>
<dbReference type="AlphaFoldDB" id="A0A174ZYA0"/>
<dbReference type="InterPro" id="IPR057661">
    <property type="entry name" value="RsdA/BaiN/AoA(So)_Rossmann"/>
</dbReference>